<dbReference type="AlphaFoldDB" id="A0A1W1YBM2"/>
<evidence type="ECO:0000256" key="1">
    <source>
        <dbReference type="SAM" id="Phobius"/>
    </source>
</evidence>
<dbReference type="RefSeq" id="WP_143736264.1">
    <property type="nucleotide sequence ID" value="NZ_FWXS01000001.1"/>
</dbReference>
<sequence length="178" mass="20888">MKPTNDVMRINNKRLIPFIEKFYALLFLALLATMTLIVIPIGIIVSIISPYFLIAIILMLFLILYFLGHQHVEYDSDGEVINIRTKDIFWSKYFPKQKIVMDFPKKKLVSFKIQHSFFKKTLEMYVTSKRTAHGVTKLKFNITFLSKSETNDLKRSLNKIIKNNKELATHTEESEHDE</sequence>
<feature type="transmembrane region" description="Helical" evidence="1">
    <location>
        <begin position="21"/>
        <end position="45"/>
    </location>
</feature>
<name>A0A1W1YBM2_9FLAO</name>
<organism evidence="2 3">
    <name type="scientific">Moheibacter sediminis</name>
    <dbReference type="NCBI Taxonomy" id="1434700"/>
    <lineage>
        <taxon>Bacteria</taxon>
        <taxon>Pseudomonadati</taxon>
        <taxon>Bacteroidota</taxon>
        <taxon>Flavobacteriia</taxon>
        <taxon>Flavobacteriales</taxon>
        <taxon>Weeksellaceae</taxon>
        <taxon>Moheibacter</taxon>
    </lineage>
</organism>
<keyword evidence="1" id="KW-0812">Transmembrane</keyword>
<protein>
    <submittedName>
        <fullName evidence="2">Uncharacterized protein</fullName>
    </submittedName>
</protein>
<evidence type="ECO:0000313" key="3">
    <source>
        <dbReference type="Proteomes" id="UP000192393"/>
    </source>
</evidence>
<feature type="transmembrane region" description="Helical" evidence="1">
    <location>
        <begin position="51"/>
        <end position="68"/>
    </location>
</feature>
<dbReference type="Proteomes" id="UP000192393">
    <property type="component" value="Unassembled WGS sequence"/>
</dbReference>
<keyword evidence="3" id="KW-1185">Reference proteome</keyword>
<dbReference type="OrthoDB" id="1452926at2"/>
<evidence type="ECO:0000313" key="2">
    <source>
        <dbReference type="EMBL" id="SMC33128.1"/>
    </source>
</evidence>
<proteinExistence type="predicted"/>
<keyword evidence="1" id="KW-0472">Membrane</keyword>
<dbReference type="STRING" id="1434700.SAMN06296427_101183"/>
<keyword evidence="1" id="KW-1133">Transmembrane helix</keyword>
<accession>A0A1W1YBM2</accession>
<gene>
    <name evidence="2" type="ORF">SAMN06296427_101183</name>
</gene>
<dbReference type="EMBL" id="FWXS01000001">
    <property type="protein sequence ID" value="SMC33128.1"/>
    <property type="molecule type" value="Genomic_DNA"/>
</dbReference>
<reference evidence="3" key="1">
    <citation type="submission" date="2017-04" db="EMBL/GenBank/DDBJ databases">
        <authorList>
            <person name="Varghese N."/>
            <person name="Submissions S."/>
        </authorList>
    </citation>
    <scope>NUCLEOTIDE SEQUENCE [LARGE SCALE GENOMIC DNA]</scope>
    <source>
        <strain evidence="3">CGMCC 1.12708</strain>
    </source>
</reference>